<evidence type="ECO:0008006" key="14">
    <source>
        <dbReference type="Google" id="ProtNLM"/>
    </source>
</evidence>
<evidence type="ECO:0000256" key="6">
    <source>
        <dbReference type="ARBA" id="ARBA00022840"/>
    </source>
</evidence>
<dbReference type="InterPro" id="IPR027417">
    <property type="entry name" value="P-loop_NTPase"/>
</dbReference>
<dbReference type="InterPro" id="IPR017871">
    <property type="entry name" value="ABC_transporter-like_CS"/>
</dbReference>
<evidence type="ECO:0000256" key="1">
    <source>
        <dbReference type="ARBA" id="ARBA00004651"/>
    </source>
</evidence>
<dbReference type="SMART" id="SM00382">
    <property type="entry name" value="AAA"/>
    <property type="match status" value="1"/>
</dbReference>
<dbReference type="InterPro" id="IPR011527">
    <property type="entry name" value="ABC1_TM_dom"/>
</dbReference>
<protein>
    <recommendedName>
        <fullName evidence="14">ABC transporter ATP-binding protein</fullName>
    </recommendedName>
</protein>
<evidence type="ECO:0000256" key="3">
    <source>
        <dbReference type="ARBA" id="ARBA00022475"/>
    </source>
</evidence>
<evidence type="ECO:0000256" key="5">
    <source>
        <dbReference type="ARBA" id="ARBA00022741"/>
    </source>
</evidence>
<keyword evidence="8 9" id="KW-0472">Membrane</keyword>
<evidence type="ECO:0000259" key="10">
    <source>
        <dbReference type="PROSITE" id="PS50893"/>
    </source>
</evidence>
<dbReference type="AlphaFoldDB" id="A0A1J4V1K4"/>
<keyword evidence="6" id="KW-0067">ATP-binding</keyword>
<gene>
    <name evidence="12" type="ORF">AUJ77_00900</name>
</gene>
<feature type="transmembrane region" description="Helical" evidence="9">
    <location>
        <begin position="264"/>
        <end position="282"/>
    </location>
</feature>
<sequence length="592" mass="66097">MLKKRKENSKGFKILWKYLSLYRKDLIILSVLGVFSALANGSVPYVMGKLLDSIVQQYTVFAGTFFAVSAWVFLLSIWGIAQLVAIGTDWTNERMSNYISNRLYIDYWIMAQRVLLSLPLSFHKDAKAGEVFSTLNRAGNAVDSISGRIVIYLAPQFLSIAIGIGFAFFMNSSLAPILLLGIFVYVLSLFKMVPRAIPLQRRMHKAWGNSFREMDESSSNIISVKQFGNEDYQEKKIQAKFTQAFKFNVLINIIWSNIGFSQRVIVVSTQIVVLVSSVYLIHAGTMTIGELLAFNGYTALIFGPFVVLGQNWQTLQNGLVALERAEKILVEKPEDYTPVGAVKDFDFRGAIKFDNVSFGYKKGEKVLSGISFETKPGEMVALVGESGSGKSTLIDLISGYYFPTAGKVTVDGNSTKKINLRFLRKNIAIVPQEIALFHDTVKMNIMYGSLGAKDIDIKRAAEVAHADKFIEGFPKKYAQVVGERGIKLSVGQKQRIAIARAVLRNPKILILDEPTSALDSETEKYVTEALDRVMQGRTTFVIAHRLSTVRRADRILVLEGGKIVESGTHEELMAIEGGKYRHRYDLHVGFSH</sequence>
<dbReference type="InterPro" id="IPR039421">
    <property type="entry name" value="Type_1_exporter"/>
</dbReference>
<dbReference type="Pfam" id="PF00005">
    <property type="entry name" value="ABC_tran"/>
    <property type="match status" value="1"/>
</dbReference>
<proteinExistence type="predicted"/>
<dbReference type="GO" id="GO:0005886">
    <property type="term" value="C:plasma membrane"/>
    <property type="evidence" value="ECO:0007669"/>
    <property type="project" value="UniProtKB-SubCell"/>
</dbReference>
<evidence type="ECO:0000256" key="7">
    <source>
        <dbReference type="ARBA" id="ARBA00022989"/>
    </source>
</evidence>
<evidence type="ECO:0000256" key="2">
    <source>
        <dbReference type="ARBA" id="ARBA00022448"/>
    </source>
</evidence>
<keyword evidence="2" id="KW-0813">Transport</keyword>
<keyword evidence="4 9" id="KW-0812">Transmembrane</keyword>
<evidence type="ECO:0000256" key="4">
    <source>
        <dbReference type="ARBA" id="ARBA00022692"/>
    </source>
</evidence>
<dbReference type="STRING" id="1805281.AUJ77_00900"/>
<dbReference type="InterPro" id="IPR003593">
    <property type="entry name" value="AAA+_ATPase"/>
</dbReference>
<feature type="transmembrane region" description="Helical" evidence="9">
    <location>
        <begin position="175"/>
        <end position="193"/>
    </location>
</feature>
<evidence type="ECO:0000313" key="12">
    <source>
        <dbReference type="EMBL" id="OIO31044.1"/>
    </source>
</evidence>
<evidence type="ECO:0000256" key="9">
    <source>
        <dbReference type="SAM" id="Phobius"/>
    </source>
</evidence>
<feature type="transmembrane region" description="Helical" evidence="9">
    <location>
        <begin position="149"/>
        <end position="169"/>
    </location>
</feature>
<accession>A0A1J4V1K4</accession>
<comment type="caution">
    <text evidence="12">The sequence shown here is derived from an EMBL/GenBank/DDBJ whole genome shotgun (WGS) entry which is preliminary data.</text>
</comment>
<feature type="transmembrane region" description="Helical" evidence="9">
    <location>
        <begin position="65"/>
        <end position="86"/>
    </location>
</feature>
<dbReference type="PANTHER" id="PTHR43394">
    <property type="entry name" value="ATP-DEPENDENT PERMEASE MDL1, MITOCHONDRIAL"/>
    <property type="match status" value="1"/>
</dbReference>
<name>A0A1J4V1K4_9BACT</name>
<dbReference type="CDD" id="cd07346">
    <property type="entry name" value="ABC_6TM_exporters"/>
    <property type="match status" value="1"/>
</dbReference>
<dbReference type="PROSITE" id="PS50893">
    <property type="entry name" value="ABC_TRANSPORTER_2"/>
    <property type="match status" value="1"/>
</dbReference>
<dbReference type="Gene3D" id="3.40.50.300">
    <property type="entry name" value="P-loop containing nucleotide triphosphate hydrolases"/>
    <property type="match status" value="1"/>
</dbReference>
<keyword evidence="3" id="KW-1003">Cell membrane</keyword>
<dbReference type="Pfam" id="PF00664">
    <property type="entry name" value="ABC_membrane"/>
    <property type="match status" value="1"/>
</dbReference>
<dbReference type="SUPFAM" id="SSF52540">
    <property type="entry name" value="P-loop containing nucleoside triphosphate hydrolases"/>
    <property type="match status" value="1"/>
</dbReference>
<dbReference type="GO" id="GO:0015421">
    <property type="term" value="F:ABC-type oligopeptide transporter activity"/>
    <property type="evidence" value="ECO:0007669"/>
    <property type="project" value="TreeGrafter"/>
</dbReference>
<dbReference type="FunFam" id="3.40.50.300:FF:000221">
    <property type="entry name" value="Multidrug ABC transporter ATP-binding protein"/>
    <property type="match status" value="1"/>
</dbReference>
<dbReference type="PROSITE" id="PS00211">
    <property type="entry name" value="ABC_TRANSPORTER_1"/>
    <property type="match status" value="1"/>
</dbReference>
<evidence type="ECO:0000256" key="8">
    <source>
        <dbReference type="ARBA" id="ARBA00023136"/>
    </source>
</evidence>
<dbReference type="PANTHER" id="PTHR43394:SF1">
    <property type="entry name" value="ATP-BINDING CASSETTE SUB-FAMILY B MEMBER 10, MITOCHONDRIAL"/>
    <property type="match status" value="1"/>
</dbReference>
<dbReference type="EMBL" id="MNVN01000009">
    <property type="protein sequence ID" value="OIO31044.1"/>
    <property type="molecule type" value="Genomic_DNA"/>
</dbReference>
<evidence type="ECO:0000259" key="11">
    <source>
        <dbReference type="PROSITE" id="PS50929"/>
    </source>
</evidence>
<dbReference type="SUPFAM" id="SSF90123">
    <property type="entry name" value="ABC transporter transmembrane region"/>
    <property type="match status" value="1"/>
</dbReference>
<evidence type="ECO:0000313" key="13">
    <source>
        <dbReference type="Proteomes" id="UP000181992"/>
    </source>
</evidence>
<dbReference type="InterPro" id="IPR003439">
    <property type="entry name" value="ABC_transporter-like_ATP-bd"/>
</dbReference>
<dbReference type="GO" id="GO:0016887">
    <property type="term" value="F:ATP hydrolysis activity"/>
    <property type="evidence" value="ECO:0007669"/>
    <property type="project" value="InterPro"/>
</dbReference>
<keyword evidence="5" id="KW-0547">Nucleotide-binding</keyword>
<comment type="subcellular location">
    <subcellularLocation>
        <location evidence="1">Cell membrane</location>
        <topology evidence="1">Multi-pass membrane protein</topology>
    </subcellularLocation>
</comment>
<dbReference type="Gene3D" id="1.20.1560.10">
    <property type="entry name" value="ABC transporter type 1, transmembrane domain"/>
    <property type="match status" value="1"/>
</dbReference>
<dbReference type="Proteomes" id="UP000181992">
    <property type="component" value="Unassembled WGS sequence"/>
</dbReference>
<dbReference type="InterPro" id="IPR036640">
    <property type="entry name" value="ABC1_TM_sf"/>
</dbReference>
<dbReference type="PROSITE" id="PS50929">
    <property type="entry name" value="ABC_TM1F"/>
    <property type="match status" value="1"/>
</dbReference>
<organism evidence="12 13">
    <name type="scientific">Candidatus Nomurabacteria bacterium CG1_02_43_90</name>
    <dbReference type="NCBI Taxonomy" id="1805281"/>
    <lineage>
        <taxon>Bacteria</taxon>
        <taxon>Candidatus Nomuraibacteriota</taxon>
    </lineage>
</organism>
<feature type="domain" description="ABC transporter" evidence="10">
    <location>
        <begin position="351"/>
        <end position="585"/>
    </location>
</feature>
<dbReference type="GO" id="GO:0005524">
    <property type="term" value="F:ATP binding"/>
    <property type="evidence" value="ECO:0007669"/>
    <property type="project" value="UniProtKB-KW"/>
</dbReference>
<keyword evidence="7 9" id="KW-1133">Transmembrane helix</keyword>
<reference evidence="12 13" key="1">
    <citation type="journal article" date="2016" name="Environ. Microbiol.">
        <title>Genomic resolution of a cold subsurface aquifer community provides metabolic insights for novel microbes adapted to high CO concentrations.</title>
        <authorList>
            <person name="Probst A.J."/>
            <person name="Castelle C.J."/>
            <person name="Singh A."/>
            <person name="Brown C.T."/>
            <person name="Anantharaman K."/>
            <person name="Sharon I."/>
            <person name="Hug L.A."/>
            <person name="Burstein D."/>
            <person name="Emerson J.B."/>
            <person name="Thomas B.C."/>
            <person name="Banfield J.F."/>
        </authorList>
    </citation>
    <scope>NUCLEOTIDE SEQUENCE [LARGE SCALE GENOMIC DNA]</scope>
    <source>
        <strain evidence="12">CG1_02_43_90</strain>
    </source>
</reference>
<feature type="domain" description="ABC transmembrane type-1" evidence="11">
    <location>
        <begin position="27"/>
        <end position="317"/>
    </location>
</feature>